<evidence type="ECO:0000256" key="1">
    <source>
        <dbReference type="ARBA" id="ARBA00000900"/>
    </source>
</evidence>
<accession>A0A6P5Y5E7</accession>
<dbReference type="PANTHER" id="PTHR46463:SF93">
    <property type="entry name" value="OS11G0629300 PROTEIN"/>
    <property type="match status" value="1"/>
</dbReference>
<dbReference type="Proteomes" id="UP000515121">
    <property type="component" value="Unplaced"/>
</dbReference>
<organism evidence="11 12">
    <name type="scientific">Durio zibethinus</name>
    <name type="common">Durian</name>
    <dbReference type="NCBI Taxonomy" id="66656"/>
    <lineage>
        <taxon>Eukaryota</taxon>
        <taxon>Viridiplantae</taxon>
        <taxon>Streptophyta</taxon>
        <taxon>Embryophyta</taxon>
        <taxon>Tracheophyta</taxon>
        <taxon>Spermatophyta</taxon>
        <taxon>Magnoliopsida</taxon>
        <taxon>eudicotyledons</taxon>
        <taxon>Gunneridae</taxon>
        <taxon>Pentapetalae</taxon>
        <taxon>rosids</taxon>
        <taxon>malvids</taxon>
        <taxon>Malvales</taxon>
        <taxon>Malvaceae</taxon>
        <taxon>Helicteroideae</taxon>
        <taxon>Durio</taxon>
    </lineage>
</organism>
<dbReference type="PANTHER" id="PTHR46463">
    <property type="entry name" value="ZINC FINGER, RING/FYVE/PHD-TYPE"/>
    <property type="match status" value="1"/>
</dbReference>
<dbReference type="Pfam" id="PF13639">
    <property type="entry name" value="zf-RING_2"/>
    <property type="match status" value="1"/>
</dbReference>
<evidence type="ECO:0000313" key="12">
    <source>
        <dbReference type="RefSeq" id="XP_022735658.1"/>
    </source>
</evidence>
<dbReference type="GeneID" id="111289051"/>
<evidence type="ECO:0000256" key="7">
    <source>
        <dbReference type="ARBA" id="ARBA00022833"/>
    </source>
</evidence>
<dbReference type="InterPro" id="IPR001841">
    <property type="entry name" value="Znf_RING"/>
</dbReference>
<sequence length="247" mass="27745">MGNICSCFHIREPEEDVSTCQNCTCPNCIIHTLLDKFFLLRLEESCHSYSDSMFLSYWLLFQAIIGGIIRNLYKFVQQYTGIFSKEQSDAPTSTAQVAAPLSSDVASNNIQSNHIVTSAPRILHFDIADATSSSQKQDGQIREQENGQVDMEHDSNKSTGLQFEGTSIAQSQLKFSSEKSEAEVACACELSEDEDVCPICLEEYIPENPKIVLQCSHGYHLSCIYEWMERSESCPICDKMMIFDEAT</sequence>
<keyword evidence="3" id="KW-0808">Transferase</keyword>
<dbReference type="RefSeq" id="XP_022735658.1">
    <property type="nucleotide sequence ID" value="XM_022879923.1"/>
</dbReference>
<dbReference type="SUPFAM" id="SSF57850">
    <property type="entry name" value="RING/U-box"/>
    <property type="match status" value="1"/>
</dbReference>
<dbReference type="EC" id="2.3.2.27" evidence="2"/>
<dbReference type="SMART" id="SM00184">
    <property type="entry name" value="RING"/>
    <property type="match status" value="1"/>
</dbReference>
<evidence type="ECO:0000256" key="2">
    <source>
        <dbReference type="ARBA" id="ARBA00012483"/>
    </source>
</evidence>
<feature type="compositionally biased region" description="Basic and acidic residues" evidence="9">
    <location>
        <begin position="139"/>
        <end position="156"/>
    </location>
</feature>
<dbReference type="PROSITE" id="PS50089">
    <property type="entry name" value="ZF_RING_2"/>
    <property type="match status" value="1"/>
</dbReference>
<keyword evidence="6" id="KW-0833">Ubl conjugation pathway</keyword>
<keyword evidence="11" id="KW-1185">Reference proteome</keyword>
<evidence type="ECO:0000313" key="11">
    <source>
        <dbReference type="Proteomes" id="UP000515121"/>
    </source>
</evidence>
<dbReference type="KEGG" id="dzi:111289051"/>
<name>A0A6P5Y5E7_DURZI</name>
<dbReference type="AlphaFoldDB" id="A0A6P5Y5E7"/>
<dbReference type="Gene3D" id="3.30.40.10">
    <property type="entry name" value="Zinc/RING finger domain, C3HC4 (zinc finger)"/>
    <property type="match status" value="1"/>
</dbReference>
<evidence type="ECO:0000256" key="8">
    <source>
        <dbReference type="PROSITE-ProRule" id="PRU00175"/>
    </source>
</evidence>
<protein>
    <recommendedName>
        <fullName evidence="2">RING-type E3 ubiquitin transferase</fullName>
        <ecNumber evidence="2">2.3.2.27</ecNumber>
    </recommendedName>
</protein>
<gene>
    <name evidence="12" type="primary">LOC111289051</name>
</gene>
<dbReference type="GO" id="GO:0008270">
    <property type="term" value="F:zinc ion binding"/>
    <property type="evidence" value="ECO:0007669"/>
    <property type="project" value="UniProtKB-KW"/>
</dbReference>
<feature type="region of interest" description="Disordered" evidence="9">
    <location>
        <begin position="131"/>
        <end position="158"/>
    </location>
</feature>
<dbReference type="InterPro" id="IPR013083">
    <property type="entry name" value="Znf_RING/FYVE/PHD"/>
</dbReference>
<dbReference type="OrthoDB" id="8062037at2759"/>
<keyword evidence="7" id="KW-0862">Zinc</keyword>
<evidence type="ECO:0000256" key="9">
    <source>
        <dbReference type="SAM" id="MobiDB-lite"/>
    </source>
</evidence>
<evidence type="ECO:0000256" key="6">
    <source>
        <dbReference type="ARBA" id="ARBA00022786"/>
    </source>
</evidence>
<feature type="domain" description="RING-type" evidence="10">
    <location>
        <begin position="197"/>
        <end position="238"/>
    </location>
</feature>
<evidence type="ECO:0000256" key="5">
    <source>
        <dbReference type="ARBA" id="ARBA00022771"/>
    </source>
</evidence>
<keyword evidence="5 8" id="KW-0863">Zinc-finger</keyword>
<evidence type="ECO:0000256" key="4">
    <source>
        <dbReference type="ARBA" id="ARBA00022723"/>
    </source>
</evidence>
<comment type="catalytic activity">
    <reaction evidence="1">
        <text>S-ubiquitinyl-[E2 ubiquitin-conjugating enzyme]-L-cysteine + [acceptor protein]-L-lysine = [E2 ubiquitin-conjugating enzyme]-L-cysteine + N(6)-ubiquitinyl-[acceptor protein]-L-lysine.</text>
        <dbReference type="EC" id="2.3.2.27"/>
    </reaction>
</comment>
<evidence type="ECO:0000256" key="3">
    <source>
        <dbReference type="ARBA" id="ARBA00022679"/>
    </source>
</evidence>
<evidence type="ECO:0000259" key="10">
    <source>
        <dbReference type="PROSITE" id="PS50089"/>
    </source>
</evidence>
<keyword evidence="4" id="KW-0479">Metal-binding</keyword>
<proteinExistence type="predicted"/>
<reference evidence="12" key="1">
    <citation type="submission" date="2025-08" db="UniProtKB">
        <authorList>
            <consortium name="RefSeq"/>
        </authorList>
    </citation>
    <scope>IDENTIFICATION</scope>
    <source>
        <tissue evidence="12">Fruit stalk</tissue>
    </source>
</reference>
<dbReference type="GO" id="GO:0061630">
    <property type="term" value="F:ubiquitin protein ligase activity"/>
    <property type="evidence" value="ECO:0007669"/>
    <property type="project" value="UniProtKB-EC"/>
</dbReference>